<protein>
    <recommendedName>
        <fullName evidence="2">DUF5776 domain-containing protein</fullName>
    </recommendedName>
</protein>
<keyword evidence="4" id="KW-1185">Reference proteome</keyword>
<feature type="domain" description="DUF5776" evidence="2">
    <location>
        <begin position="257"/>
        <end position="325"/>
    </location>
</feature>
<dbReference type="KEGG" id="lcu:PL11_002010"/>
<feature type="region of interest" description="Disordered" evidence="1">
    <location>
        <begin position="1"/>
        <end position="99"/>
    </location>
</feature>
<gene>
    <name evidence="3" type="ORF">PL11_002010</name>
</gene>
<reference evidence="3 4" key="1">
    <citation type="journal article" date="2015" name="Genome Announc.">
        <title>Genome Sequence of Lactobacillus curieae CCTCC M 2011381T, a Novel Producer of Gamma-aminobutyric Acid.</title>
        <authorList>
            <person name="Wang Y."/>
            <person name="Wang Y."/>
            <person name="Lang C."/>
            <person name="Wei D."/>
            <person name="Xu P."/>
            <person name="Xie J."/>
        </authorList>
    </citation>
    <scope>NUCLEOTIDE SEQUENCE [LARGE SCALE GENOMIC DNA]</scope>
    <source>
        <strain evidence="3 4">CCTCC M 2011381</strain>
    </source>
</reference>
<organism evidence="3 4">
    <name type="scientific">Lentilactobacillus curieae</name>
    <dbReference type="NCBI Taxonomy" id="1138822"/>
    <lineage>
        <taxon>Bacteria</taxon>
        <taxon>Bacillati</taxon>
        <taxon>Bacillota</taxon>
        <taxon>Bacilli</taxon>
        <taxon>Lactobacillales</taxon>
        <taxon>Lactobacillaceae</taxon>
        <taxon>Lentilactobacillus</taxon>
    </lineage>
</organism>
<feature type="compositionally biased region" description="Low complexity" evidence="1">
    <location>
        <begin position="50"/>
        <end position="87"/>
    </location>
</feature>
<dbReference type="Pfam" id="PF19087">
    <property type="entry name" value="DUF5776"/>
    <property type="match status" value="2"/>
</dbReference>
<name>A0A1S6QKX8_9LACO</name>
<dbReference type="AlphaFoldDB" id="A0A1S6QKX8"/>
<dbReference type="EMBL" id="CP018906">
    <property type="protein sequence ID" value="AQW22297.1"/>
    <property type="molecule type" value="Genomic_DNA"/>
</dbReference>
<dbReference type="Proteomes" id="UP000030361">
    <property type="component" value="Chromosome"/>
</dbReference>
<evidence type="ECO:0000313" key="4">
    <source>
        <dbReference type="Proteomes" id="UP000030361"/>
    </source>
</evidence>
<feature type="domain" description="DUF5776" evidence="2">
    <location>
        <begin position="186"/>
        <end position="252"/>
    </location>
</feature>
<evidence type="ECO:0000313" key="3">
    <source>
        <dbReference type="EMBL" id="AQW22297.1"/>
    </source>
</evidence>
<evidence type="ECO:0000259" key="2">
    <source>
        <dbReference type="Pfam" id="PF19087"/>
    </source>
</evidence>
<dbReference type="InterPro" id="IPR044081">
    <property type="entry name" value="DUF5776"/>
</dbReference>
<evidence type="ECO:0000256" key="1">
    <source>
        <dbReference type="SAM" id="MobiDB-lite"/>
    </source>
</evidence>
<proteinExistence type="predicted"/>
<sequence>MNAEPGEKVAMPEITGYNPESTSPITIPAGGGTIKEYYTKKSSTNGGGTTPTNGGSTPTTNNSSTSPTANNGSSSSQSTSSTSTQPVSPQPSNPQASGSLVATKGEAVYSLKPIYLYESKNFNSHERLAKYTKKPRVNRPMFVVIRYARDANGRLRYFVRDVNHLSKTDGKTGYITANTSYVRPVYYRSLHKVITVINPNGVNSYRTKKLTGFVKHYRQGTILKVSRIVTHNLTTRYVLTNGKIVTANRKLVKSGKTSFPKNITVKKGIKLYSTLNSKSSKQHIKAGKKLQVKKVVYTVPSSVTQSGTKRYQVAGGYVTANSKYVKITK</sequence>
<accession>A0A1S6QKX8</accession>